<evidence type="ECO:0000256" key="5">
    <source>
        <dbReference type="ARBA" id="ARBA00022840"/>
    </source>
</evidence>
<dbReference type="PANTHER" id="PTHR15184:SF9">
    <property type="entry name" value="SPI-1 TYPE 3 SECRETION SYSTEM ATPASE"/>
    <property type="match status" value="1"/>
</dbReference>
<dbReference type="InterPro" id="IPR027417">
    <property type="entry name" value="P-loop_NTPase"/>
</dbReference>
<dbReference type="InterPro" id="IPR040627">
    <property type="entry name" value="T3SS_ATPase_C"/>
</dbReference>
<dbReference type="GO" id="GO:0030257">
    <property type="term" value="C:type III protein secretion system complex"/>
    <property type="evidence" value="ECO:0007669"/>
    <property type="project" value="InterPro"/>
</dbReference>
<dbReference type="GO" id="GO:0005737">
    <property type="term" value="C:cytoplasm"/>
    <property type="evidence" value="ECO:0007669"/>
    <property type="project" value="UniProtKB-SubCell"/>
</dbReference>
<evidence type="ECO:0000256" key="8">
    <source>
        <dbReference type="ARBA" id="ARBA00034006"/>
    </source>
</evidence>
<organism evidence="10 11">
    <name type="scientific">Sulfobacillus benefaciens</name>
    <dbReference type="NCBI Taxonomy" id="453960"/>
    <lineage>
        <taxon>Bacteria</taxon>
        <taxon>Bacillati</taxon>
        <taxon>Bacillota</taxon>
        <taxon>Clostridia</taxon>
        <taxon>Eubacteriales</taxon>
        <taxon>Clostridiales Family XVII. Incertae Sedis</taxon>
        <taxon>Sulfobacillus</taxon>
    </lineage>
</organism>
<dbReference type="SUPFAM" id="SSF52540">
    <property type="entry name" value="P-loop containing nucleoside triphosphate hydrolases"/>
    <property type="match status" value="1"/>
</dbReference>
<evidence type="ECO:0000256" key="1">
    <source>
        <dbReference type="ARBA" id="ARBA00004496"/>
    </source>
</evidence>
<evidence type="ECO:0000313" key="10">
    <source>
        <dbReference type="EMBL" id="PSR33678.1"/>
    </source>
</evidence>
<dbReference type="SMART" id="SM00382">
    <property type="entry name" value="AAA"/>
    <property type="match status" value="1"/>
</dbReference>
<dbReference type="Pfam" id="PF00006">
    <property type="entry name" value="ATP-synt_ab"/>
    <property type="match status" value="1"/>
</dbReference>
<evidence type="ECO:0000259" key="9">
    <source>
        <dbReference type="SMART" id="SM00382"/>
    </source>
</evidence>
<dbReference type="PANTHER" id="PTHR15184">
    <property type="entry name" value="ATP SYNTHASE"/>
    <property type="match status" value="1"/>
</dbReference>
<accession>A0A2T2XGS3</accession>
<dbReference type="Gene3D" id="3.40.50.12240">
    <property type="match status" value="1"/>
</dbReference>
<feature type="domain" description="AAA+ ATPase" evidence="9">
    <location>
        <begin position="154"/>
        <end position="334"/>
    </location>
</feature>
<evidence type="ECO:0000256" key="4">
    <source>
        <dbReference type="ARBA" id="ARBA00022741"/>
    </source>
</evidence>
<keyword evidence="6" id="KW-0653">Protein transport</keyword>
<dbReference type="NCBIfam" id="TIGR01026">
    <property type="entry name" value="fliI_yscN"/>
    <property type="match status" value="1"/>
</dbReference>
<comment type="caution">
    <text evidence="10">The sequence shown here is derived from an EMBL/GenBank/DDBJ whole genome shotgun (WGS) entry which is preliminary data.</text>
</comment>
<dbReference type="InterPro" id="IPR050053">
    <property type="entry name" value="ATPase_alpha/beta_chains"/>
</dbReference>
<dbReference type="FunFam" id="3.40.50.12240:FF:000002">
    <property type="entry name" value="Flagellum-specific ATP synthase FliI"/>
    <property type="match status" value="1"/>
</dbReference>
<evidence type="ECO:0000313" key="11">
    <source>
        <dbReference type="Proteomes" id="UP000242972"/>
    </source>
</evidence>
<keyword evidence="2" id="KW-0813">Transport</keyword>
<dbReference type="GO" id="GO:0046933">
    <property type="term" value="F:proton-transporting ATP synthase activity, rotational mechanism"/>
    <property type="evidence" value="ECO:0007669"/>
    <property type="project" value="TreeGrafter"/>
</dbReference>
<dbReference type="InterPro" id="IPR005714">
    <property type="entry name" value="ATPase_T3SS_FliI/YscN"/>
</dbReference>
<dbReference type="InterPro" id="IPR003593">
    <property type="entry name" value="AAA+_ATPase"/>
</dbReference>
<evidence type="ECO:0000256" key="2">
    <source>
        <dbReference type="ARBA" id="ARBA00022448"/>
    </source>
</evidence>
<evidence type="ECO:0000256" key="6">
    <source>
        <dbReference type="ARBA" id="ARBA00022927"/>
    </source>
</evidence>
<evidence type="ECO:0000256" key="3">
    <source>
        <dbReference type="ARBA" id="ARBA00022490"/>
    </source>
</evidence>
<keyword evidence="7" id="KW-1278">Translocase</keyword>
<comment type="subcellular location">
    <subcellularLocation>
        <location evidence="1">Cytoplasm</location>
    </subcellularLocation>
</comment>
<dbReference type="GO" id="GO:0030254">
    <property type="term" value="P:protein secretion by the type III secretion system"/>
    <property type="evidence" value="ECO:0007669"/>
    <property type="project" value="InterPro"/>
</dbReference>
<keyword evidence="4" id="KW-0547">Nucleotide-binding</keyword>
<keyword evidence="5" id="KW-0067">ATP-binding</keyword>
<dbReference type="PROSITE" id="PS00152">
    <property type="entry name" value="ATPASE_ALPHA_BETA"/>
    <property type="match status" value="1"/>
</dbReference>
<keyword evidence="3" id="KW-0963">Cytoplasm</keyword>
<comment type="catalytic activity">
    <reaction evidence="8">
        <text>ATP + H2O + cellular proteinSide 1 = ADP + phosphate + cellular proteinSide 2.</text>
        <dbReference type="EC" id="7.4.2.8"/>
    </reaction>
</comment>
<protein>
    <submittedName>
        <fullName evidence="10">FliI/YscN family ATPase</fullName>
    </submittedName>
</protein>
<dbReference type="Proteomes" id="UP000242972">
    <property type="component" value="Unassembled WGS sequence"/>
</dbReference>
<dbReference type="AlphaFoldDB" id="A0A2T2XGS3"/>
<evidence type="ECO:0000256" key="7">
    <source>
        <dbReference type="ARBA" id="ARBA00022967"/>
    </source>
</evidence>
<name>A0A2T2XGS3_9FIRM</name>
<dbReference type="GO" id="GO:0005524">
    <property type="term" value="F:ATP binding"/>
    <property type="evidence" value="ECO:0007669"/>
    <property type="project" value="UniProtKB-KW"/>
</dbReference>
<dbReference type="Pfam" id="PF18269">
    <property type="entry name" value="T3SS_ATPase_C"/>
    <property type="match status" value="1"/>
</dbReference>
<dbReference type="GO" id="GO:0008564">
    <property type="term" value="F:protein-exporting ATPase activity"/>
    <property type="evidence" value="ECO:0007669"/>
    <property type="project" value="UniProtKB-EC"/>
</dbReference>
<dbReference type="InterPro" id="IPR020003">
    <property type="entry name" value="ATPase_a/bsu_AS"/>
</dbReference>
<dbReference type="EMBL" id="PXYW01000017">
    <property type="protein sequence ID" value="PSR33678.1"/>
    <property type="molecule type" value="Genomic_DNA"/>
</dbReference>
<dbReference type="InterPro" id="IPR000194">
    <property type="entry name" value="ATPase_F1/V1/A1_a/bsu_nucl-bd"/>
</dbReference>
<sequence length="441" mass="47745">MDWENILSQIAKARKFSSMGRIESIRGTTVVSRGPKGPVGELCWIDQEAGRIACEIVGFEAQGRVLLTPYQELLGVQSGQIVRATGHPLDIPGGPQLLGRLIDGMGRALDDKPNPTGPRLPVVSEPIAPLLRHPIANPLWTGIRVIDTLLTLGIGQRVGIFAGAGLGKTTLLRQLLRGVQADVAVVALVGERGREVAEFYQSLPQESLDRTVIVAATSDMPAIMRLRAVHSANFIAEMFRSQGLNVLLVVDSLTRVAMAQREVGLEAGELPSTRGYTPSVFHLLPRILERAGRVGSGSVTGVYTVLLDGDDPTDPIGDAVRGILDGNLYLSRSLAERHQFPAIDVLKSLSRVMPMVVDADRQQLAAATRQILSRLERSRDMVEIGMYQAGGDPELDRCLALEPRLNEWMSQSEETWEEPGAALSALQQIVGVVERATDATL</sequence>
<proteinExistence type="predicted"/>
<reference evidence="10 11" key="1">
    <citation type="journal article" date="2014" name="BMC Genomics">
        <title>Comparison of environmental and isolate Sulfobacillus genomes reveals diverse carbon, sulfur, nitrogen, and hydrogen metabolisms.</title>
        <authorList>
            <person name="Justice N.B."/>
            <person name="Norman A."/>
            <person name="Brown C.T."/>
            <person name="Singh A."/>
            <person name="Thomas B.C."/>
            <person name="Banfield J.F."/>
        </authorList>
    </citation>
    <scope>NUCLEOTIDE SEQUENCE [LARGE SCALE GENOMIC DNA]</scope>
    <source>
        <strain evidence="10">AMDSBA4</strain>
    </source>
</reference>
<dbReference type="GO" id="GO:0016887">
    <property type="term" value="F:ATP hydrolysis activity"/>
    <property type="evidence" value="ECO:0007669"/>
    <property type="project" value="InterPro"/>
</dbReference>
<gene>
    <name evidence="10" type="ORF">C7B46_08710</name>
</gene>